<protein>
    <recommendedName>
        <fullName evidence="4">Secreted protein</fullName>
    </recommendedName>
</protein>
<keyword evidence="3" id="KW-1185">Reference proteome</keyword>
<accession>A0AAV1QR83</accession>
<evidence type="ECO:0000256" key="1">
    <source>
        <dbReference type="SAM" id="SignalP"/>
    </source>
</evidence>
<sequence length="123" mass="12641">MIAVMPSGPGGSLLLFVVLVVRWSTTGHGTPVTTTPTTIARQPHCDAISPLANHHSPPSAGHSVRRPQRRLHLERLLASGPLAPLALGRPAGVACAWNAGGPAGARVLACARRARRLAGVACA</sequence>
<proteinExistence type="predicted"/>
<gene>
    <name evidence="2" type="ORF">DCAF_LOCUS482</name>
</gene>
<evidence type="ECO:0000313" key="2">
    <source>
        <dbReference type="EMBL" id="CAK7322870.1"/>
    </source>
</evidence>
<dbReference type="EMBL" id="CAWUPB010000030">
    <property type="protein sequence ID" value="CAK7322870.1"/>
    <property type="molecule type" value="Genomic_DNA"/>
</dbReference>
<organism evidence="2 3">
    <name type="scientific">Dovyalis caffra</name>
    <dbReference type="NCBI Taxonomy" id="77055"/>
    <lineage>
        <taxon>Eukaryota</taxon>
        <taxon>Viridiplantae</taxon>
        <taxon>Streptophyta</taxon>
        <taxon>Embryophyta</taxon>
        <taxon>Tracheophyta</taxon>
        <taxon>Spermatophyta</taxon>
        <taxon>Magnoliopsida</taxon>
        <taxon>eudicotyledons</taxon>
        <taxon>Gunneridae</taxon>
        <taxon>Pentapetalae</taxon>
        <taxon>rosids</taxon>
        <taxon>fabids</taxon>
        <taxon>Malpighiales</taxon>
        <taxon>Salicaceae</taxon>
        <taxon>Flacourtieae</taxon>
        <taxon>Dovyalis</taxon>
    </lineage>
</organism>
<comment type="caution">
    <text evidence="2">The sequence shown here is derived from an EMBL/GenBank/DDBJ whole genome shotgun (WGS) entry which is preliminary data.</text>
</comment>
<keyword evidence="1" id="KW-0732">Signal</keyword>
<dbReference type="Proteomes" id="UP001314170">
    <property type="component" value="Unassembled WGS sequence"/>
</dbReference>
<name>A0AAV1QR83_9ROSI</name>
<feature type="chain" id="PRO_5043987697" description="Secreted protein" evidence="1">
    <location>
        <begin position="30"/>
        <end position="123"/>
    </location>
</feature>
<dbReference type="AlphaFoldDB" id="A0AAV1QR83"/>
<evidence type="ECO:0008006" key="4">
    <source>
        <dbReference type="Google" id="ProtNLM"/>
    </source>
</evidence>
<reference evidence="2 3" key="1">
    <citation type="submission" date="2024-01" db="EMBL/GenBank/DDBJ databases">
        <authorList>
            <person name="Waweru B."/>
        </authorList>
    </citation>
    <scope>NUCLEOTIDE SEQUENCE [LARGE SCALE GENOMIC DNA]</scope>
</reference>
<evidence type="ECO:0000313" key="3">
    <source>
        <dbReference type="Proteomes" id="UP001314170"/>
    </source>
</evidence>
<feature type="signal peptide" evidence="1">
    <location>
        <begin position="1"/>
        <end position="29"/>
    </location>
</feature>